<dbReference type="SUPFAM" id="SSF81593">
    <property type="entry name" value="Nucleotidyltransferase substrate binding subunit/domain"/>
    <property type="match status" value="1"/>
</dbReference>
<evidence type="ECO:0000313" key="2">
    <source>
        <dbReference type="Proteomes" id="UP000199227"/>
    </source>
</evidence>
<dbReference type="STRING" id="223786.SAMN05216234_10147"/>
<keyword evidence="2" id="KW-1185">Reference proteome</keyword>
<dbReference type="RefSeq" id="WP_092909742.1">
    <property type="nucleotide sequence ID" value="NZ_FOXB01000001.1"/>
</dbReference>
<reference evidence="1 2" key="1">
    <citation type="submission" date="2016-10" db="EMBL/GenBank/DDBJ databases">
        <authorList>
            <person name="de Groot N.N."/>
        </authorList>
    </citation>
    <scope>NUCLEOTIDE SEQUENCE [LARGE SCALE GENOMIC DNA]</scope>
    <source>
        <strain evidence="1 2">EP1-55-1</strain>
    </source>
</reference>
<proteinExistence type="predicted"/>
<dbReference type="Gene3D" id="1.20.120.330">
    <property type="entry name" value="Nucleotidyltransferases domain 2"/>
    <property type="match status" value="1"/>
</dbReference>
<organism evidence="1 2">
    <name type="scientific">Hydrogenimonas thermophila</name>
    <dbReference type="NCBI Taxonomy" id="223786"/>
    <lineage>
        <taxon>Bacteria</taxon>
        <taxon>Pseudomonadati</taxon>
        <taxon>Campylobacterota</taxon>
        <taxon>Epsilonproteobacteria</taxon>
        <taxon>Campylobacterales</taxon>
        <taxon>Hydrogenimonadaceae</taxon>
        <taxon>Hydrogenimonas</taxon>
    </lineage>
</organism>
<name>A0A1I5KRF0_9BACT</name>
<dbReference type="EMBL" id="FOXB01000001">
    <property type="protein sequence ID" value="SFO87492.1"/>
    <property type="molecule type" value="Genomic_DNA"/>
</dbReference>
<evidence type="ECO:0000313" key="1">
    <source>
        <dbReference type="EMBL" id="SFO87492.1"/>
    </source>
</evidence>
<dbReference type="Proteomes" id="UP000199227">
    <property type="component" value="Unassembled WGS sequence"/>
</dbReference>
<gene>
    <name evidence="1" type="ORF">SAMN05216234_10147</name>
</gene>
<dbReference type="AlphaFoldDB" id="A0A1I5KRF0"/>
<protein>
    <submittedName>
        <fullName evidence="1">Uncharacterized protein</fullName>
    </submittedName>
</protein>
<sequence>MRNIKQTFIEKLHECNQHKKRLLKAKSYLKDIMPLDIDRYNTLNEVQMSFIDQMIFRFSKLQDTMGEKIFPNILELLGEDIKKLTFIDRLNRLEELELLYKDEWMSLRKDRNEIAHEYSFNQDEVVDGINLIFDRTDDLLKIYQDIYRYCFEKFEFVKESKILE</sequence>
<accession>A0A1I5KRF0</accession>
<dbReference type="OrthoDB" id="13547at2"/>